<evidence type="ECO:0000259" key="7">
    <source>
        <dbReference type="PROSITE" id="PS51163"/>
    </source>
</evidence>
<gene>
    <name evidence="8" type="ORF">METZ01_LOCUS35570</name>
</gene>
<dbReference type="GO" id="GO:0000049">
    <property type="term" value="F:tRNA binding"/>
    <property type="evidence" value="ECO:0007669"/>
    <property type="project" value="TreeGrafter"/>
</dbReference>
<evidence type="ECO:0000256" key="2">
    <source>
        <dbReference type="ARBA" id="ARBA00007663"/>
    </source>
</evidence>
<protein>
    <recommendedName>
        <fullName evidence="3">L-threonylcarbamoyladenylate synthase</fullName>
        <ecNumber evidence="3">2.7.7.87</ecNumber>
    </recommendedName>
</protein>
<feature type="non-terminal residue" evidence="8">
    <location>
        <position position="1"/>
    </location>
</feature>
<dbReference type="AlphaFoldDB" id="A0A381QTJ4"/>
<name>A0A381QTJ4_9ZZZZ</name>
<evidence type="ECO:0000256" key="1">
    <source>
        <dbReference type="ARBA" id="ARBA00004496"/>
    </source>
</evidence>
<feature type="domain" description="YrdC-like" evidence="7">
    <location>
        <begin position="6"/>
        <end position="193"/>
    </location>
</feature>
<dbReference type="InterPro" id="IPR006070">
    <property type="entry name" value="Sua5-like_dom"/>
</dbReference>
<sequence>VKSQSFTQLIDAAEVVKDGGVVAYPTETFYALGADPAQPKAIESVLNAKGRSDTNKPLLLLIATLNDLPNWISRFPSSFDQLVAHFWPGPLTLVLPARAGLPDALIGPGSGIAVRLTSHPIALALIRACATALTGTSANRTDAPPCHDADSVRNTLGNDLDAIVDGGITVGGKPSTILDLVNDRPKILRHGAIEDKALARVVRLV</sequence>
<accession>A0A381QTJ4</accession>
<comment type="catalytic activity">
    <reaction evidence="6">
        <text>L-threonine + hydrogencarbonate + ATP = L-threonylcarbamoyladenylate + diphosphate + H2O</text>
        <dbReference type="Rhea" id="RHEA:36407"/>
        <dbReference type="ChEBI" id="CHEBI:15377"/>
        <dbReference type="ChEBI" id="CHEBI:17544"/>
        <dbReference type="ChEBI" id="CHEBI:30616"/>
        <dbReference type="ChEBI" id="CHEBI:33019"/>
        <dbReference type="ChEBI" id="CHEBI:57926"/>
        <dbReference type="ChEBI" id="CHEBI:73682"/>
        <dbReference type="EC" id="2.7.7.87"/>
    </reaction>
</comment>
<dbReference type="GO" id="GO:0006450">
    <property type="term" value="P:regulation of translational fidelity"/>
    <property type="evidence" value="ECO:0007669"/>
    <property type="project" value="TreeGrafter"/>
</dbReference>
<dbReference type="InterPro" id="IPR017945">
    <property type="entry name" value="DHBP_synth_RibB-like_a/b_dom"/>
</dbReference>
<reference evidence="8" key="1">
    <citation type="submission" date="2018-05" db="EMBL/GenBank/DDBJ databases">
        <authorList>
            <person name="Lanie J.A."/>
            <person name="Ng W.-L."/>
            <person name="Kazmierczak K.M."/>
            <person name="Andrzejewski T.M."/>
            <person name="Davidsen T.M."/>
            <person name="Wayne K.J."/>
            <person name="Tettelin H."/>
            <person name="Glass J.I."/>
            <person name="Rusch D."/>
            <person name="Podicherti R."/>
            <person name="Tsui H.-C.T."/>
            <person name="Winkler M.E."/>
        </authorList>
    </citation>
    <scope>NUCLEOTIDE SEQUENCE</scope>
</reference>
<comment type="subcellular location">
    <subcellularLocation>
        <location evidence="1">Cytoplasm</location>
    </subcellularLocation>
</comment>
<comment type="similarity">
    <text evidence="2">Belongs to the SUA5 family.</text>
</comment>
<dbReference type="InterPro" id="IPR050156">
    <property type="entry name" value="TC-AMP_synthase_SUA5"/>
</dbReference>
<dbReference type="Gene3D" id="3.90.870.10">
    <property type="entry name" value="DHBP synthase"/>
    <property type="match status" value="1"/>
</dbReference>
<dbReference type="NCBIfam" id="TIGR00057">
    <property type="entry name" value="L-threonylcarbamoyladenylate synthase"/>
    <property type="match status" value="1"/>
</dbReference>
<evidence type="ECO:0000256" key="3">
    <source>
        <dbReference type="ARBA" id="ARBA00012584"/>
    </source>
</evidence>
<evidence type="ECO:0000313" key="8">
    <source>
        <dbReference type="EMBL" id="SUZ82716.1"/>
    </source>
</evidence>
<dbReference type="GO" id="GO:0003725">
    <property type="term" value="F:double-stranded RNA binding"/>
    <property type="evidence" value="ECO:0007669"/>
    <property type="project" value="InterPro"/>
</dbReference>
<dbReference type="EMBL" id="UINC01001519">
    <property type="protein sequence ID" value="SUZ82716.1"/>
    <property type="molecule type" value="Genomic_DNA"/>
</dbReference>
<dbReference type="SUPFAM" id="SSF55821">
    <property type="entry name" value="YrdC/RibB"/>
    <property type="match status" value="1"/>
</dbReference>
<dbReference type="PROSITE" id="PS51163">
    <property type="entry name" value="YRDC"/>
    <property type="match status" value="1"/>
</dbReference>
<dbReference type="EC" id="2.7.7.87" evidence="3"/>
<evidence type="ECO:0000256" key="4">
    <source>
        <dbReference type="ARBA" id="ARBA00022490"/>
    </source>
</evidence>
<organism evidence="8">
    <name type="scientific">marine metagenome</name>
    <dbReference type="NCBI Taxonomy" id="408172"/>
    <lineage>
        <taxon>unclassified sequences</taxon>
        <taxon>metagenomes</taxon>
        <taxon>ecological metagenomes</taxon>
    </lineage>
</organism>
<dbReference type="GO" id="GO:0005737">
    <property type="term" value="C:cytoplasm"/>
    <property type="evidence" value="ECO:0007669"/>
    <property type="project" value="UniProtKB-SubCell"/>
</dbReference>
<dbReference type="Pfam" id="PF01300">
    <property type="entry name" value="Sua5_yciO_yrdC"/>
    <property type="match status" value="1"/>
</dbReference>
<evidence type="ECO:0000256" key="6">
    <source>
        <dbReference type="ARBA" id="ARBA00048366"/>
    </source>
</evidence>
<dbReference type="PANTHER" id="PTHR17490">
    <property type="entry name" value="SUA5"/>
    <property type="match status" value="1"/>
</dbReference>
<keyword evidence="4" id="KW-0963">Cytoplasm</keyword>
<dbReference type="GO" id="GO:0061710">
    <property type="term" value="F:L-threonylcarbamoyladenylate synthase"/>
    <property type="evidence" value="ECO:0007669"/>
    <property type="project" value="UniProtKB-EC"/>
</dbReference>
<evidence type="ECO:0000256" key="5">
    <source>
        <dbReference type="ARBA" id="ARBA00022679"/>
    </source>
</evidence>
<proteinExistence type="inferred from homology"/>
<dbReference type="PANTHER" id="PTHR17490:SF18">
    <property type="entry name" value="THREONYLCARBAMOYL-AMP SYNTHASE"/>
    <property type="match status" value="1"/>
</dbReference>
<keyword evidence="5" id="KW-0808">Transferase</keyword>